<dbReference type="EMBL" id="JBJXBP010000073">
    <property type="protein sequence ID" value="KAL3810135.1"/>
    <property type="molecule type" value="Genomic_DNA"/>
</dbReference>
<dbReference type="Proteomes" id="UP001634393">
    <property type="component" value="Unassembled WGS sequence"/>
</dbReference>
<name>A0ABD3RR79_9LAMI</name>
<sequence>MSCSVRGRVSWKVPFKINHPSLGCRIMRSTGYSHDSIIIIQEHPRSCMPSEVAVDRSANCSTAVASRGRNSIPLDHFRFWGRESNQKSKWRYSLRFDLSLLRRAEDLTHATSFVECPYGPSPAPMFDRPKGPYTGTVA</sequence>
<accession>A0ABD3RR79</accession>
<dbReference type="AlphaFoldDB" id="A0ABD3RR79"/>
<gene>
    <name evidence="1" type="ORF">ACJIZ3_000065</name>
</gene>
<comment type="caution">
    <text evidence="1">The sequence shown here is derived from an EMBL/GenBank/DDBJ whole genome shotgun (WGS) entry which is preliminary data.</text>
</comment>
<reference evidence="1 2" key="1">
    <citation type="submission" date="2024-12" db="EMBL/GenBank/DDBJ databases">
        <title>The unique morphological basis and parallel evolutionary history of personate flowers in Penstemon.</title>
        <authorList>
            <person name="Depatie T.H."/>
            <person name="Wessinger C.A."/>
        </authorList>
    </citation>
    <scope>NUCLEOTIDE SEQUENCE [LARGE SCALE GENOMIC DNA]</scope>
    <source>
        <strain evidence="1">WTNN_2</strain>
        <tissue evidence="1">Leaf</tissue>
    </source>
</reference>
<evidence type="ECO:0000313" key="1">
    <source>
        <dbReference type="EMBL" id="KAL3810135.1"/>
    </source>
</evidence>
<protein>
    <submittedName>
        <fullName evidence="1">Uncharacterized protein</fullName>
    </submittedName>
</protein>
<proteinExistence type="predicted"/>
<organism evidence="1 2">
    <name type="scientific">Penstemon smallii</name>
    <dbReference type="NCBI Taxonomy" id="265156"/>
    <lineage>
        <taxon>Eukaryota</taxon>
        <taxon>Viridiplantae</taxon>
        <taxon>Streptophyta</taxon>
        <taxon>Embryophyta</taxon>
        <taxon>Tracheophyta</taxon>
        <taxon>Spermatophyta</taxon>
        <taxon>Magnoliopsida</taxon>
        <taxon>eudicotyledons</taxon>
        <taxon>Gunneridae</taxon>
        <taxon>Pentapetalae</taxon>
        <taxon>asterids</taxon>
        <taxon>lamiids</taxon>
        <taxon>Lamiales</taxon>
        <taxon>Plantaginaceae</taxon>
        <taxon>Cheloneae</taxon>
        <taxon>Penstemon</taxon>
    </lineage>
</organism>
<keyword evidence="2" id="KW-1185">Reference proteome</keyword>
<evidence type="ECO:0000313" key="2">
    <source>
        <dbReference type="Proteomes" id="UP001634393"/>
    </source>
</evidence>